<evidence type="ECO:0000256" key="11">
    <source>
        <dbReference type="PROSITE-ProRule" id="PRU00524"/>
    </source>
</evidence>
<keyword evidence="8 14" id="KW-0808">Transferase</keyword>
<evidence type="ECO:0000313" key="15">
    <source>
        <dbReference type="Proteomes" id="UP001172737"/>
    </source>
</evidence>
<keyword evidence="9" id="KW-0677">Repeat</keyword>
<feature type="domain" description="Lumazine-binding" evidence="12">
    <location>
        <begin position="96"/>
        <end position="192"/>
    </location>
</feature>
<evidence type="ECO:0000256" key="4">
    <source>
        <dbReference type="ARBA" id="ARBA00011233"/>
    </source>
</evidence>
<feature type="repeat" description="Lumazine-binding" evidence="11">
    <location>
        <begin position="1"/>
        <end position="95"/>
    </location>
</feature>
<dbReference type="EMBL" id="JAUHPX010000001">
    <property type="protein sequence ID" value="MDN4486679.1"/>
    <property type="molecule type" value="Genomic_DNA"/>
</dbReference>
<evidence type="ECO:0000256" key="7">
    <source>
        <dbReference type="ARBA" id="ARBA00022619"/>
    </source>
</evidence>
<protein>
    <recommendedName>
        <fullName evidence="6 10">Riboflavin synthase</fullName>
        <ecNumber evidence="5 10">2.5.1.9</ecNumber>
    </recommendedName>
</protein>
<dbReference type="InterPro" id="IPR001783">
    <property type="entry name" value="Lumazine-bd"/>
</dbReference>
<dbReference type="EC" id="2.5.1.9" evidence="5 10"/>
<evidence type="ECO:0000256" key="3">
    <source>
        <dbReference type="ARBA" id="ARBA00004887"/>
    </source>
</evidence>
<dbReference type="Proteomes" id="UP001172737">
    <property type="component" value="Unassembled WGS sequence"/>
</dbReference>
<dbReference type="PANTHER" id="PTHR21098:SF12">
    <property type="entry name" value="RIBOFLAVIN SYNTHASE"/>
    <property type="match status" value="1"/>
</dbReference>
<evidence type="ECO:0000256" key="6">
    <source>
        <dbReference type="ARBA" id="ARBA00013950"/>
    </source>
</evidence>
<evidence type="ECO:0000256" key="1">
    <source>
        <dbReference type="ARBA" id="ARBA00000968"/>
    </source>
</evidence>
<dbReference type="Pfam" id="PF00677">
    <property type="entry name" value="Lum_binding"/>
    <property type="match status" value="2"/>
</dbReference>
<dbReference type="Proteomes" id="UP001172756">
    <property type="component" value="Unassembled WGS sequence"/>
</dbReference>
<dbReference type="PANTHER" id="PTHR21098">
    <property type="entry name" value="RIBOFLAVIN SYNTHASE ALPHA CHAIN"/>
    <property type="match status" value="1"/>
</dbReference>
<comment type="catalytic activity">
    <reaction evidence="1">
        <text>2 6,7-dimethyl-8-(1-D-ribityl)lumazine + H(+) = 5-amino-6-(D-ribitylamino)uracil + riboflavin</text>
        <dbReference type="Rhea" id="RHEA:20772"/>
        <dbReference type="ChEBI" id="CHEBI:15378"/>
        <dbReference type="ChEBI" id="CHEBI:15934"/>
        <dbReference type="ChEBI" id="CHEBI:57986"/>
        <dbReference type="ChEBI" id="CHEBI:58201"/>
        <dbReference type="EC" id="2.5.1.9"/>
    </reaction>
</comment>
<evidence type="ECO:0000256" key="5">
    <source>
        <dbReference type="ARBA" id="ARBA00012827"/>
    </source>
</evidence>
<evidence type="ECO:0000256" key="2">
    <source>
        <dbReference type="ARBA" id="ARBA00002803"/>
    </source>
</evidence>
<reference evidence="14" key="1">
    <citation type="submission" date="2023-06" db="EMBL/GenBank/DDBJ databases">
        <title>Sysu t00039.</title>
        <authorList>
            <person name="Gao L."/>
            <person name="Fang B.-Z."/>
            <person name="Li W.-J."/>
        </authorList>
    </citation>
    <scope>NUCLEOTIDE SEQUENCE</scope>
    <source>
        <strain evidence="14">SYSU T00039</strain>
    </source>
</reference>
<dbReference type="Gene3D" id="2.40.30.20">
    <property type="match status" value="2"/>
</dbReference>
<evidence type="ECO:0000256" key="9">
    <source>
        <dbReference type="ARBA" id="ARBA00022737"/>
    </source>
</evidence>
<dbReference type="CDD" id="cd00402">
    <property type="entry name" value="Riboflavin_synthase_like"/>
    <property type="match status" value="1"/>
</dbReference>
<accession>A0AAW7LZJ3</accession>
<comment type="caution">
    <text evidence="14">The sequence shown here is derived from an EMBL/GenBank/DDBJ whole genome shotgun (WGS) entry which is preliminary data.</text>
</comment>
<dbReference type="AlphaFoldDB" id="A0AAW7LZJ3"/>
<dbReference type="FunFam" id="2.40.30.20:FF:000004">
    <property type="entry name" value="Riboflavin synthase, alpha subunit"/>
    <property type="match status" value="1"/>
</dbReference>
<dbReference type="NCBIfam" id="NF009566">
    <property type="entry name" value="PRK13020.1"/>
    <property type="match status" value="1"/>
</dbReference>
<comment type="pathway">
    <text evidence="3">Cofactor biosynthesis; riboflavin biosynthesis; riboflavin from 2-hydroxy-3-oxobutyl phosphate and 5-amino-6-(D-ribitylamino)uracil: step 2/2.</text>
</comment>
<dbReference type="SUPFAM" id="SSF63380">
    <property type="entry name" value="Riboflavin synthase domain-like"/>
    <property type="match status" value="2"/>
</dbReference>
<keyword evidence="15" id="KW-1185">Reference proteome</keyword>
<gene>
    <name evidence="13" type="ORF">QQ002_00510</name>
    <name evidence="14" type="ORF">QQX10_00690</name>
</gene>
<evidence type="ECO:0000256" key="10">
    <source>
        <dbReference type="NCBIfam" id="TIGR00187"/>
    </source>
</evidence>
<evidence type="ECO:0000313" key="13">
    <source>
        <dbReference type="EMBL" id="MDN4482020.1"/>
    </source>
</evidence>
<comment type="function">
    <text evidence="2">Catalyzes the dismutation of two molecules of 6,7-dimethyl-8-ribityllumazine, resulting in the formation of riboflavin and 5-amino-6-(D-ribitylamino)uracil.</text>
</comment>
<comment type="subunit">
    <text evidence="4">Homotrimer.</text>
</comment>
<evidence type="ECO:0000256" key="8">
    <source>
        <dbReference type="ARBA" id="ARBA00022679"/>
    </source>
</evidence>
<feature type="repeat" description="Lumazine-binding" evidence="11">
    <location>
        <begin position="96"/>
        <end position="192"/>
    </location>
</feature>
<dbReference type="GO" id="GO:0009231">
    <property type="term" value="P:riboflavin biosynthetic process"/>
    <property type="evidence" value="ECO:0007669"/>
    <property type="project" value="UniProtKB-KW"/>
</dbReference>
<dbReference type="RefSeq" id="WP_301144265.1">
    <property type="nucleotide sequence ID" value="NZ_JAUHPX010000001.1"/>
</dbReference>
<keyword evidence="7" id="KW-0686">Riboflavin biosynthesis</keyword>
<sequence>MFTGIVETLGAVVAVEHAGARSRLTIEAPGLTDLVHGESIAVNGVCLTVAAHEGSSWTADVMRITLETTALAGIAAGDRVNLERAMPANGRLGGHLMQGHVDGVATLVARDSQPEWDDLTFEIPAALERYVVRKGSIALNGVSLTVAELDGLRATVSLIPTTLEETTFGSFQVGDQANVEVDVIAKYVEKMMVKA</sequence>
<proteinExistence type="predicted"/>
<dbReference type="NCBIfam" id="TIGR00187">
    <property type="entry name" value="ribE"/>
    <property type="match status" value="1"/>
</dbReference>
<evidence type="ECO:0000259" key="12">
    <source>
        <dbReference type="PROSITE" id="PS51177"/>
    </source>
</evidence>
<dbReference type="PIRSF" id="PIRSF000498">
    <property type="entry name" value="Riboflavin_syn_A"/>
    <property type="match status" value="1"/>
</dbReference>
<organism evidence="14 15">
    <name type="scientific">Demequina lignilytica</name>
    <dbReference type="NCBI Taxonomy" id="3051663"/>
    <lineage>
        <taxon>Bacteria</taxon>
        <taxon>Bacillati</taxon>
        <taxon>Actinomycetota</taxon>
        <taxon>Actinomycetes</taxon>
        <taxon>Micrococcales</taxon>
        <taxon>Demequinaceae</taxon>
        <taxon>Demequina</taxon>
    </lineage>
</organism>
<evidence type="ECO:0000313" key="16">
    <source>
        <dbReference type="Proteomes" id="UP001172756"/>
    </source>
</evidence>
<name>A0AAW7LZJ3_9MICO</name>
<dbReference type="FunFam" id="2.40.30.20:FF:000003">
    <property type="entry name" value="Riboflavin synthase, alpha subunit"/>
    <property type="match status" value="1"/>
</dbReference>
<reference evidence="13 16" key="2">
    <citation type="submission" date="2023-06" db="EMBL/GenBank/DDBJ databases">
        <title>SYSU T0a273.</title>
        <authorList>
            <person name="Gao L."/>
            <person name="Fang B.-Z."/>
            <person name="Li W.-J."/>
        </authorList>
    </citation>
    <scope>NUCLEOTIDE SEQUENCE [LARGE SCALE GENOMIC DNA]</scope>
    <source>
        <strain evidence="13 16">SYSU T0a273</strain>
    </source>
</reference>
<dbReference type="NCBIfam" id="NF006767">
    <property type="entry name" value="PRK09289.1"/>
    <property type="match status" value="1"/>
</dbReference>
<dbReference type="GO" id="GO:0004746">
    <property type="term" value="F:riboflavin synthase activity"/>
    <property type="evidence" value="ECO:0007669"/>
    <property type="project" value="UniProtKB-UniRule"/>
</dbReference>
<dbReference type="InterPro" id="IPR026017">
    <property type="entry name" value="Lumazine-bd_dom"/>
</dbReference>
<dbReference type="EMBL" id="JAUHQB010000001">
    <property type="protein sequence ID" value="MDN4482020.1"/>
    <property type="molecule type" value="Genomic_DNA"/>
</dbReference>
<evidence type="ECO:0000313" key="14">
    <source>
        <dbReference type="EMBL" id="MDN4486679.1"/>
    </source>
</evidence>
<feature type="domain" description="Lumazine-binding" evidence="12">
    <location>
        <begin position="1"/>
        <end position="95"/>
    </location>
</feature>
<dbReference type="InterPro" id="IPR023366">
    <property type="entry name" value="ATP_synth_asu-like_sf"/>
</dbReference>
<dbReference type="PROSITE" id="PS51177">
    <property type="entry name" value="LUMAZINE_BIND"/>
    <property type="match status" value="2"/>
</dbReference>
<dbReference type="InterPro" id="IPR017938">
    <property type="entry name" value="Riboflavin_synthase-like_b-brl"/>
</dbReference>